<feature type="transmembrane region" description="Helical" evidence="1">
    <location>
        <begin position="35"/>
        <end position="54"/>
    </location>
</feature>
<sequence length="86" mass="9192">MNSFIFLLASSSGKVLVSALTKYIVPYSKNNETAIAVISAAILVEFLIGLYATFSTIIPITAQETIDIMIAGIKPTCRNVVTAKPI</sequence>
<dbReference type="EMBL" id="VSSQ01081680">
    <property type="protein sequence ID" value="MPN30533.1"/>
    <property type="molecule type" value="Genomic_DNA"/>
</dbReference>
<accession>A0A645H3Y1</accession>
<keyword evidence="1" id="KW-0812">Transmembrane</keyword>
<evidence type="ECO:0000313" key="2">
    <source>
        <dbReference type="EMBL" id="MPN30533.1"/>
    </source>
</evidence>
<comment type="caution">
    <text evidence="2">The sequence shown here is derived from an EMBL/GenBank/DDBJ whole genome shotgun (WGS) entry which is preliminary data.</text>
</comment>
<keyword evidence="1" id="KW-0472">Membrane</keyword>
<evidence type="ECO:0000256" key="1">
    <source>
        <dbReference type="SAM" id="Phobius"/>
    </source>
</evidence>
<reference evidence="2" key="1">
    <citation type="submission" date="2019-08" db="EMBL/GenBank/DDBJ databases">
        <authorList>
            <person name="Kucharzyk K."/>
            <person name="Murdoch R.W."/>
            <person name="Higgins S."/>
            <person name="Loffler F."/>
        </authorList>
    </citation>
    <scope>NUCLEOTIDE SEQUENCE</scope>
</reference>
<gene>
    <name evidence="2" type="ORF">SDC9_178004</name>
</gene>
<dbReference type="AlphaFoldDB" id="A0A645H3Y1"/>
<protein>
    <submittedName>
        <fullName evidence="2">Uncharacterized protein</fullName>
    </submittedName>
</protein>
<organism evidence="2">
    <name type="scientific">bioreactor metagenome</name>
    <dbReference type="NCBI Taxonomy" id="1076179"/>
    <lineage>
        <taxon>unclassified sequences</taxon>
        <taxon>metagenomes</taxon>
        <taxon>ecological metagenomes</taxon>
    </lineage>
</organism>
<keyword evidence="1" id="KW-1133">Transmembrane helix</keyword>
<name>A0A645H3Y1_9ZZZZ</name>
<proteinExistence type="predicted"/>